<evidence type="ECO:0000313" key="2">
    <source>
        <dbReference type="EMBL" id="MPM93168.1"/>
    </source>
</evidence>
<dbReference type="EMBL" id="VSSQ01040008">
    <property type="protein sequence ID" value="MPM93168.1"/>
    <property type="molecule type" value="Genomic_DNA"/>
</dbReference>
<proteinExistence type="predicted"/>
<reference evidence="2" key="1">
    <citation type="submission" date="2019-08" db="EMBL/GenBank/DDBJ databases">
        <authorList>
            <person name="Kucharzyk K."/>
            <person name="Murdoch R.W."/>
            <person name="Higgins S."/>
            <person name="Loffler F."/>
        </authorList>
    </citation>
    <scope>NUCLEOTIDE SEQUENCE</scope>
</reference>
<evidence type="ECO:0000259" key="1">
    <source>
        <dbReference type="Pfam" id="PF01979"/>
    </source>
</evidence>
<name>A0A645DVL9_9ZZZZ</name>
<dbReference type="InterPro" id="IPR032466">
    <property type="entry name" value="Metal_Hydrolase"/>
</dbReference>
<dbReference type="GO" id="GO:0047420">
    <property type="term" value="F:N-acyl-D-amino-acid deacylase activity"/>
    <property type="evidence" value="ECO:0007669"/>
    <property type="project" value="UniProtKB-EC"/>
</dbReference>
<organism evidence="2">
    <name type="scientific">bioreactor metagenome</name>
    <dbReference type="NCBI Taxonomy" id="1076179"/>
    <lineage>
        <taxon>unclassified sequences</taxon>
        <taxon>metagenomes</taxon>
        <taxon>ecological metagenomes</taxon>
    </lineage>
</organism>
<dbReference type="EC" id="3.5.1.81" evidence="2"/>
<dbReference type="Gene3D" id="3.20.20.140">
    <property type="entry name" value="Metal-dependent hydrolases"/>
    <property type="match status" value="2"/>
</dbReference>
<feature type="domain" description="Amidohydrolase-related" evidence="1">
    <location>
        <begin position="238"/>
        <end position="326"/>
    </location>
</feature>
<dbReference type="InterPro" id="IPR006680">
    <property type="entry name" value="Amidohydro-rel"/>
</dbReference>
<accession>A0A645DVL9</accession>
<dbReference type="AlphaFoldDB" id="A0A645DVL9"/>
<comment type="caution">
    <text evidence="2">The sequence shown here is derived from an EMBL/GenBank/DDBJ whole genome shotgun (WGS) entry which is preliminary data.</text>
</comment>
<protein>
    <submittedName>
        <fullName evidence="2">D-aminoacylase</fullName>
        <ecNumber evidence="2">3.5.1.81</ecNumber>
    </submittedName>
</protein>
<sequence>MQDMLRRCIREGALGLSTGLVYAPSCYAKNEEILALLRVVHEEGGVYATHPRNEGDFVEEARAESIRLALEADVPLCVSHLKAAGRHNWGKPRAMLETLDRAVEQGLRALVDCYPYTAGCTSLNVSIPPRYFAHGLGGLVEALKSSSERAVIREEMSRQSDYDNYALNSGGFTGVYVSSCPIDHSAEGMFVSDYAASIGKDPFDAFFDLLIANNGLGLGIYFHMNEDDVLSILTHPLCVIGTDGLVGREGENPHPRSFGTMAHAYDLLVRQKKLLSPEAAIRKMSGQTAEFFGLSNKGILADGADADALLLDLDAFVDAATYQNGAAPCEGIRGMFIGGTRIELP</sequence>
<gene>
    <name evidence="2" type="primary">dan_12</name>
    <name evidence="2" type="ORF">SDC9_140304</name>
</gene>
<dbReference type="Pfam" id="PF01979">
    <property type="entry name" value="Amidohydro_1"/>
    <property type="match status" value="1"/>
</dbReference>
<keyword evidence="2" id="KW-0378">Hydrolase</keyword>
<dbReference type="SUPFAM" id="SSF51556">
    <property type="entry name" value="Metallo-dependent hydrolases"/>
    <property type="match status" value="1"/>
</dbReference>